<feature type="domain" description="MOSC" evidence="1">
    <location>
        <begin position="113"/>
        <end position="268"/>
    </location>
</feature>
<dbReference type="GO" id="GO:0003824">
    <property type="term" value="F:catalytic activity"/>
    <property type="evidence" value="ECO:0007669"/>
    <property type="project" value="InterPro"/>
</dbReference>
<sequence>MKQSRVVSLWRYPVKSMMGEEMNACDVTPKGLLGDRTYALLDISTGKLANAKNPLKWPRMFEYRAAYVDPASVATGQSPVRITFPDGSSGTSLESDIGERLSGSFNRPVKLTADLSQESQFEGYIPDIEGLQNRETVFTRTSPEGTFFDIGYIHILTTATINQLRALAPESRIEARRFRPNIVIDVPDGNGFVENDWIGKTLRFGNEVRLQIVQPTVRCVMTTLEQADLPQDPNVLRTAVKHNEGAVGVYAAVLQGGRIHRCDALVFE</sequence>
<dbReference type="Pfam" id="PF03473">
    <property type="entry name" value="MOSC"/>
    <property type="match status" value="1"/>
</dbReference>
<keyword evidence="3" id="KW-1185">Reference proteome</keyword>
<reference evidence="2" key="2">
    <citation type="submission" date="2020-09" db="EMBL/GenBank/DDBJ databases">
        <authorList>
            <person name="Sun Q."/>
            <person name="Zhou Y."/>
        </authorList>
    </citation>
    <scope>NUCLEOTIDE SEQUENCE</scope>
    <source>
        <strain evidence="2">CGMCC 1.12987</strain>
    </source>
</reference>
<reference evidence="2" key="1">
    <citation type="journal article" date="2014" name="Int. J. Syst. Evol. Microbiol.">
        <title>Complete genome sequence of Corynebacterium casei LMG S-19264T (=DSM 44701T), isolated from a smear-ripened cheese.</title>
        <authorList>
            <consortium name="US DOE Joint Genome Institute (JGI-PGF)"/>
            <person name="Walter F."/>
            <person name="Albersmeier A."/>
            <person name="Kalinowski J."/>
            <person name="Ruckert C."/>
        </authorList>
    </citation>
    <scope>NUCLEOTIDE SEQUENCE</scope>
    <source>
        <strain evidence="2">CGMCC 1.12987</strain>
    </source>
</reference>
<dbReference type="SUPFAM" id="SSF50800">
    <property type="entry name" value="PK beta-barrel domain-like"/>
    <property type="match status" value="1"/>
</dbReference>
<evidence type="ECO:0000313" key="2">
    <source>
        <dbReference type="EMBL" id="GGG14363.1"/>
    </source>
</evidence>
<dbReference type="EMBL" id="BMGR01000011">
    <property type="protein sequence ID" value="GGG14363.1"/>
    <property type="molecule type" value="Genomic_DNA"/>
</dbReference>
<accession>A0A917FYN1</accession>
<dbReference type="GO" id="GO:0030170">
    <property type="term" value="F:pyridoxal phosphate binding"/>
    <property type="evidence" value="ECO:0007669"/>
    <property type="project" value="InterPro"/>
</dbReference>
<dbReference type="Pfam" id="PF03476">
    <property type="entry name" value="MOSC_N"/>
    <property type="match status" value="1"/>
</dbReference>
<evidence type="ECO:0000313" key="3">
    <source>
        <dbReference type="Proteomes" id="UP000644756"/>
    </source>
</evidence>
<dbReference type="PROSITE" id="PS51340">
    <property type="entry name" value="MOSC"/>
    <property type="match status" value="1"/>
</dbReference>
<name>A0A917FYN1_9BACL</name>
<dbReference type="AlphaFoldDB" id="A0A917FYN1"/>
<protein>
    <submittedName>
        <fullName evidence="2">Molybdenum cofactor biosysynthesis protein</fullName>
    </submittedName>
</protein>
<dbReference type="InterPro" id="IPR005302">
    <property type="entry name" value="MoCF_Sase_C"/>
</dbReference>
<evidence type="ECO:0000259" key="1">
    <source>
        <dbReference type="PROSITE" id="PS51340"/>
    </source>
</evidence>
<organism evidence="2 3">
    <name type="scientific">Paenibacillus abyssi</name>
    <dbReference type="NCBI Taxonomy" id="1340531"/>
    <lineage>
        <taxon>Bacteria</taxon>
        <taxon>Bacillati</taxon>
        <taxon>Bacillota</taxon>
        <taxon>Bacilli</taxon>
        <taxon>Bacillales</taxon>
        <taxon>Paenibacillaceae</taxon>
        <taxon>Paenibacillus</taxon>
    </lineage>
</organism>
<dbReference type="RefSeq" id="WP_188532269.1">
    <property type="nucleotide sequence ID" value="NZ_BMGR01000011.1"/>
</dbReference>
<dbReference type="InterPro" id="IPR011037">
    <property type="entry name" value="Pyrv_Knase-like_insert_dom_sf"/>
</dbReference>
<dbReference type="GO" id="GO:0030151">
    <property type="term" value="F:molybdenum ion binding"/>
    <property type="evidence" value="ECO:0007669"/>
    <property type="project" value="InterPro"/>
</dbReference>
<dbReference type="Gene3D" id="2.40.33.20">
    <property type="entry name" value="PK beta-barrel domain-like"/>
    <property type="match status" value="1"/>
</dbReference>
<dbReference type="InterPro" id="IPR005303">
    <property type="entry name" value="MOCOS_middle"/>
</dbReference>
<proteinExistence type="predicted"/>
<comment type="caution">
    <text evidence="2">The sequence shown here is derived from an EMBL/GenBank/DDBJ whole genome shotgun (WGS) entry which is preliminary data.</text>
</comment>
<gene>
    <name evidence="2" type="ORF">GCM10010916_34090</name>
</gene>
<dbReference type="Proteomes" id="UP000644756">
    <property type="component" value="Unassembled WGS sequence"/>
</dbReference>